<organism evidence="2 3">
    <name type="scientific">Paenibacillus glacialis</name>
    <dbReference type="NCBI Taxonomy" id="494026"/>
    <lineage>
        <taxon>Bacteria</taxon>
        <taxon>Bacillati</taxon>
        <taxon>Bacillota</taxon>
        <taxon>Bacilli</taxon>
        <taxon>Bacillales</taxon>
        <taxon>Paenibacillaceae</taxon>
        <taxon>Paenibacillus</taxon>
    </lineage>
</organism>
<feature type="domain" description="YoaP-like" evidence="1">
    <location>
        <begin position="28"/>
        <end position="69"/>
    </location>
</feature>
<dbReference type="AlphaFoldDB" id="A0A168KQ21"/>
<dbReference type="Proteomes" id="UP000076967">
    <property type="component" value="Unassembled WGS sequence"/>
</dbReference>
<evidence type="ECO:0000313" key="2">
    <source>
        <dbReference type="EMBL" id="OAB42317.1"/>
    </source>
</evidence>
<proteinExistence type="predicted"/>
<gene>
    <name evidence="2" type="ORF">PGLA_13555</name>
</gene>
<dbReference type="OrthoDB" id="3172674at2"/>
<sequence length="75" mass="8391">MIEIIDVNADKAVQIISETYKELGIDVNVIEVNNCKDAQSAPSAYSTFNAIYNGKLLTYHPVSKREFLKLLQEAT</sequence>
<evidence type="ECO:0000313" key="3">
    <source>
        <dbReference type="Proteomes" id="UP000076967"/>
    </source>
</evidence>
<dbReference type="Pfam" id="PF14268">
    <property type="entry name" value="YoaP"/>
    <property type="match status" value="1"/>
</dbReference>
<comment type="caution">
    <text evidence="2">The sequence shown here is derived from an EMBL/GenBank/DDBJ whole genome shotgun (WGS) entry which is preliminary data.</text>
</comment>
<dbReference type="EMBL" id="LVJH01000022">
    <property type="protein sequence ID" value="OAB42317.1"/>
    <property type="molecule type" value="Genomic_DNA"/>
</dbReference>
<accession>A0A168KQ21</accession>
<reference evidence="2 3" key="1">
    <citation type="submission" date="2016-03" db="EMBL/GenBank/DDBJ databases">
        <title>Draft genome sequence of Paenibacillus glacialis DSM 22343.</title>
        <authorList>
            <person name="Shin S.-K."/>
            <person name="Yi H."/>
        </authorList>
    </citation>
    <scope>NUCLEOTIDE SEQUENCE [LARGE SCALE GENOMIC DNA]</scope>
    <source>
        <strain evidence="2 3">DSM 22343</strain>
    </source>
</reference>
<dbReference type="InterPro" id="IPR025685">
    <property type="entry name" value="YoaP-like_dom"/>
</dbReference>
<protein>
    <recommendedName>
        <fullName evidence="1">YoaP-like domain-containing protein</fullName>
    </recommendedName>
</protein>
<name>A0A168KQ21_9BACL</name>
<dbReference type="RefSeq" id="WP_068533530.1">
    <property type="nucleotide sequence ID" value="NZ_LVJH01000022.1"/>
</dbReference>
<evidence type="ECO:0000259" key="1">
    <source>
        <dbReference type="Pfam" id="PF14268"/>
    </source>
</evidence>
<keyword evidence="3" id="KW-1185">Reference proteome</keyword>